<dbReference type="Proteomes" id="UP000827986">
    <property type="component" value="Unassembled WGS sequence"/>
</dbReference>
<protein>
    <submittedName>
        <fullName evidence="1">Uncharacterized protein</fullName>
    </submittedName>
</protein>
<comment type="caution">
    <text evidence="1">The sequence shown here is derived from an EMBL/GenBank/DDBJ whole genome shotgun (WGS) entry which is preliminary data.</text>
</comment>
<dbReference type="EMBL" id="JAHDVG010000477">
    <property type="protein sequence ID" value="KAH1175340.1"/>
    <property type="molecule type" value="Genomic_DNA"/>
</dbReference>
<keyword evidence="2" id="KW-1185">Reference proteome</keyword>
<reference evidence="1" key="1">
    <citation type="submission" date="2021-09" db="EMBL/GenBank/DDBJ databases">
        <title>The genome of Mauremys mutica provides insights into the evolution of semi-aquatic lifestyle.</title>
        <authorList>
            <person name="Gong S."/>
            <person name="Gao Y."/>
        </authorList>
    </citation>
    <scope>NUCLEOTIDE SEQUENCE</scope>
    <source>
        <strain evidence="1">MM-2020</strain>
        <tissue evidence="1">Muscle</tissue>
    </source>
</reference>
<proteinExistence type="predicted"/>
<dbReference type="AlphaFoldDB" id="A0A9D3XA77"/>
<gene>
    <name evidence="1" type="ORF">KIL84_008214</name>
</gene>
<evidence type="ECO:0000313" key="1">
    <source>
        <dbReference type="EMBL" id="KAH1175340.1"/>
    </source>
</evidence>
<name>A0A9D3XA77_9SAUR</name>
<evidence type="ECO:0000313" key="2">
    <source>
        <dbReference type="Proteomes" id="UP000827986"/>
    </source>
</evidence>
<organism evidence="1 2">
    <name type="scientific">Mauremys mutica</name>
    <name type="common">yellowpond turtle</name>
    <dbReference type="NCBI Taxonomy" id="74926"/>
    <lineage>
        <taxon>Eukaryota</taxon>
        <taxon>Metazoa</taxon>
        <taxon>Chordata</taxon>
        <taxon>Craniata</taxon>
        <taxon>Vertebrata</taxon>
        <taxon>Euteleostomi</taxon>
        <taxon>Archelosauria</taxon>
        <taxon>Testudinata</taxon>
        <taxon>Testudines</taxon>
        <taxon>Cryptodira</taxon>
        <taxon>Durocryptodira</taxon>
        <taxon>Testudinoidea</taxon>
        <taxon>Geoemydidae</taxon>
        <taxon>Geoemydinae</taxon>
        <taxon>Mauremys</taxon>
    </lineage>
</organism>
<sequence length="108" mass="12337">MELTEQPYSHPAPRPQLPGSRHLRWPLLFAGTISVSVINTMQKALCAFSQLFCAFGRGQARWFLYVTVPQLLLKEDECLARKGITCLAAPGRRMGQWVLCRQICLYFH</sequence>
<accession>A0A9D3XA77</accession>